<keyword evidence="2" id="KW-1185">Reference proteome</keyword>
<dbReference type="RefSeq" id="XP_016761999.1">
    <property type="nucleotide sequence ID" value="XM_016901295.1"/>
</dbReference>
<evidence type="ECO:0000313" key="2">
    <source>
        <dbReference type="Proteomes" id="UP000016931"/>
    </source>
</evidence>
<evidence type="ECO:0000313" key="1">
    <source>
        <dbReference type="EMBL" id="EMF13878.1"/>
    </source>
</evidence>
<dbReference type="GeneID" id="27898432"/>
<organism evidence="1 2">
    <name type="scientific">Sphaerulina musiva (strain SO2202)</name>
    <name type="common">Poplar stem canker fungus</name>
    <name type="synonym">Septoria musiva</name>
    <dbReference type="NCBI Taxonomy" id="692275"/>
    <lineage>
        <taxon>Eukaryota</taxon>
        <taxon>Fungi</taxon>
        <taxon>Dikarya</taxon>
        <taxon>Ascomycota</taxon>
        <taxon>Pezizomycotina</taxon>
        <taxon>Dothideomycetes</taxon>
        <taxon>Dothideomycetidae</taxon>
        <taxon>Mycosphaerellales</taxon>
        <taxon>Mycosphaerellaceae</taxon>
        <taxon>Sphaerulina</taxon>
    </lineage>
</organism>
<dbReference type="Proteomes" id="UP000016931">
    <property type="component" value="Unassembled WGS sequence"/>
</dbReference>
<dbReference type="EMBL" id="KB456263">
    <property type="protein sequence ID" value="EMF13878.1"/>
    <property type="molecule type" value="Genomic_DNA"/>
</dbReference>
<proteinExistence type="predicted"/>
<sequence>MLYPPAFEILANPPTEPSTLPLVRHMVRHGISAIGDTSPVNAQEMREQCGRLDNFGVCKHGGAKAVSSTHAASPSLSDSQPKHVTGGAESRTCCLPRYAALRCAASSSCKALYCTASAPSLVEASQPSGCEVWQQPSAFPQP</sequence>
<dbReference type="AlphaFoldDB" id="M3CJA7"/>
<name>M3CJA7_SPHMS</name>
<reference evidence="1 2" key="1">
    <citation type="journal article" date="2012" name="PLoS Pathog.">
        <title>Diverse lifestyles and strategies of plant pathogenesis encoded in the genomes of eighteen Dothideomycetes fungi.</title>
        <authorList>
            <person name="Ohm R.A."/>
            <person name="Feau N."/>
            <person name="Henrissat B."/>
            <person name="Schoch C.L."/>
            <person name="Horwitz B.A."/>
            <person name="Barry K.W."/>
            <person name="Condon B.J."/>
            <person name="Copeland A.C."/>
            <person name="Dhillon B."/>
            <person name="Glaser F."/>
            <person name="Hesse C.N."/>
            <person name="Kosti I."/>
            <person name="LaButti K."/>
            <person name="Lindquist E.A."/>
            <person name="Lucas S."/>
            <person name="Salamov A.A."/>
            <person name="Bradshaw R.E."/>
            <person name="Ciuffetti L."/>
            <person name="Hamelin R.C."/>
            <person name="Kema G.H.J."/>
            <person name="Lawrence C."/>
            <person name="Scott J.A."/>
            <person name="Spatafora J.W."/>
            <person name="Turgeon B.G."/>
            <person name="de Wit P.J.G.M."/>
            <person name="Zhong S."/>
            <person name="Goodwin S.B."/>
            <person name="Grigoriev I.V."/>
        </authorList>
    </citation>
    <scope>NUCLEOTIDE SEQUENCE [LARGE SCALE GENOMIC DNA]</scope>
    <source>
        <strain evidence="1 2">SO2202</strain>
    </source>
</reference>
<gene>
    <name evidence="1" type="ORF">SEPMUDRAFT_116885</name>
</gene>
<dbReference type="HOGENOM" id="CLU_1817016_0_0_1"/>
<protein>
    <submittedName>
        <fullName evidence="1">Uncharacterized protein</fullName>
    </submittedName>
</protein>
<accession>M3CJA7</accession>